<dbReference type="EMBL" id="CAAALY010050606">
    <property type="protein sequence ID" value="VEL21303.1"/>
    <property type="molecule type" value="Genomic_DNA"/>
</dbReference>
<organism evidence="2 3">
    <name type="scientific">Protopolystoma xenopodis</name>
    <dbReference type="NCBI Taxonomy" id="117903"/>
    <lineage>
        <taxon>Eukaryota</taxon>
        <taxon>Metazoa</taxon>
        <taxon>Spiralia</taxon>
        <taxon>Lophotrochozoa</taxon>
        <taxon>Platyhelminthes</taxon>
        <taxon>Monogenea</taxon>
        <taxon>Polyopisthocotylea</taxon>
        <taxon>Polystomatidea</taxon>
        <taxon>Polystomatidae</taxon>
        <taxon>Protopolystoma</taxon>
    </lineage>
</organism>
<dbReference type="Proteomes" id="UP000784294">
    <property type="component" value="Unassembled WGS sequence"/>
</dbReference>
<feature type="signal peptide" evidence="1">
    <location>
        <begin position="1"/>
        <end position="30"/>
    </location>
</feature>
<reference evidence="2" key="1">
    <citation type="submission" date="2018-11" db="EMBL/GenBank/DDBJ databases">
        <authorList>
            <consortium name="Pathogen Informatics"/>
        </authorList>
    </citation>
    <scope>NUCLEOTIDE SEQUENCE</scope>
</reference>
<gene>
    <name evidence="2" type="ORF">PXEA_LOCUS14743</name>
</gene>
<proteinExistence type="predicted"/>
<accession>A0A3S5ADR3</accession>
<feature type="chain" id="PRO_5018586769" description="Secreted protein" evidence="1">
    <location>
        <begin position="31"/>
        <end position="166"/>
    </location>
</feature>
<evidence type="ECO:0000313" key="3">
    <source>
        <dbReference type="Proteomes" id="UP000784294"/>
    </source>
</evidence>
<keyword evidence="3" id="KW-1185">Reference proteome</keyword>
<keyword evidence="1" id="KW-0732">Signal</keyword>
<sequence>MQLVRAGVLGLSRPWCLNFAAWLINTLVFGVENRSEHLALRLGDFRIVTHLPHTAATQANVHGPAGDAGLAREYVHFTNRATGSEFYLAGSATLTATTERQHGVRGRRDREVRRLRGGKSPGISMVESELNLPCPVAVFKELRSRRPGSCMEPFSKLYLQVLLCID</sequence>
<dbReference type="OrthoDB" id="2434995at2759"/>
<evidence type="ECO:0000256" key="1">
    <source>
        <dbReference type="SAM" id="SignalP"/>
    </source>
</evidence>
<comment type="caution">
    <text evidence="2">The sequence shown here is derived from an EMBL/GenBank/DDBJ whole genome shotgun (WGS) entry which is preliminary data.</text>
</comment>
<name>A0A3S5ADR3_9PLAT</name>
<protein>
    <recommendedName>
        <fullName evidence="4">Secreted protein</fullName>
    </recommendedName>
</protein>
<evidence type="ECO:0000313" key="2">
    <source>
        <dbReference type="EMBL" id="VEL21303.1"/>
    </source>
</evidence>
<evidence type="ECO:0008006" key="4">
    <source>
        <dbReference type="Google" id="ProtNLM"/>
    </source>
</evidence>
<dbReference type="AlphaFoldDB" id="A0A3S5ADR3"/>